<dbReference type="RefSeq" id="WP_090663354.1">
    <property type="nucleotide sequence ID" value="NZ_FMZX01000005.1"/>
</dbReference>
<dbReference type="EMBL" id="FMZX01000005">
    <property type="protein sequence ID" value="SDD17771.1"/>
    <property type="molecule type" value="Genomic_DNA"/>
</dbReference>
<protein>
    <recommendedName>
        <fullName evidence="5">Polysaccharide biosynthesis enzyme WcbI domain-containing protein</fullName>
    </recommendedName>
</protein>
<evidence type="ECO:0008006" key="5">
    <source>
        <dbReference type="Google" id="ProtNLM"/>
    </source>
</evidence>
<feature type="domain" description="Polysaccharide biosynthesis enzyme WcbI" evidence="2">
    <location>
        <begin position="65"/>
        <end position="268"/>
    </location>
</feature>
<reference evidence="3 4" key="1">
    <citation type="submission" date="2016-10" db="EMBL/GenBank/DDBJ databases">
        <authorList>
            <person name="de Groot N.N."/>
        </authorList>
    </citation>
    <scope>NUCLEOTIDE SEQUENCE [LARGE SCALE GENOMIC DNA]</scope>
    <source>
        <strain evidence="3 4">CPCC 100156</strain>
    </source>
</reference>
<sequence>MRAFFSAEEFVEALYEGILGREADAEGLSHHAAELRRRGPLHSIRALLGSEEFRHALGLDRQQQLTILGNCNAPVLAECLRAGSNAWVRWVADVNHRGKPAFLAALAAIDALQAGSVISVPFGEDHPDLSTARIKALYGDRFFLMTNIHFTGLHPDLTYFGGFGGRVHSPIGEYNSRIVLSCYLRGMSRQDCLRQFNGRTYEKLGYFSAWEDSAEELRRRDRPMDITFADAFLEMTRHEQTLYSINHPTSIALVTQAESIARKFGLAARFSVDSFYNPLVEEARWPIYPEIREAHRLPYETEFRFRGKPTAGPSMDLADFIAASYNCYDAYGHEALRQKARRNDDFIDRDF</sequence>
<dbReference type="Gene3D" id="1.10.3130.20">
    <property type="entry name" value="Phycobilisome linker domain"/>
    <property type="match status" value="1"/>
</dbReference>
<name>A0A1G6SMB8_9PROT</name>
<evidence type="ECO:0000259" key="2">
    <source>
        <dbReference type="Pfam" id="PF18588"/>
    </source>
</evidence>
<feature type="domain" description="DUF4214" evidence="1">
    <location>
        <begin position="6"/>
        <end position="53"/>
    </location>
</feature>
<evidence type="ECO:0000313" key="3">
    <source>
        <dbReference type="EMBL" id="SDD17771.1"/>
    </source>
</evidence>
<organism evidence="3 4">
    <name type="scientific">Belnapia rosea</name>
    <dbReference type="NCBI Taxonomy" id="938405"/>
    <lineage>
        <taxon>Bacteria</taxon>
        <taxon>Pseudomonadati</taxon>
        <taxon>Pseudomonadota</taxon>
        <taxon>Alphaproteobacteria</taxon>
        <taxon>Acetobacterales</taxon>
        <taxon>Roseomonadaceae</taxon>
        <taxon>Belnapia</taxon>
    </lineage>
</organism>
<dbReference type="InterPro" id="IPR025282">
    <property type="entry name" value="DUF4214"/>
</dbReference>
<dbReference type="STRING" id="938405.SAMN02927895_02487"/>
<dbReference type="InterPro" id="IPR041307">
    <property type="entry name" value="WcbI"/>
</dbReference>
<accession>A0A1G6SMB8</accession>
<dbReference type="Proteomes" id="UP000198925">
    <property type="component" value="Unassembled WGS sequence"/>
</dbReference>
<keyword evidence="4" id="KW-1185">Reference proteome</keyword>
<dbReference type="AlphaFoldDB" id="A0A1G6SMB8"/>
<evidence type="ECO:0000259" key="1">
    <source>
        <dbReference type="Pfam" id="PF13946"/>
    </source>
</evidence>
<dbReference type="Gene3D" id="3.40.50.12080">
    <property type="match status" value="2"/>
</dbReference>
<dbReference type="Pfam" id="PF13946">
    <property type="entry name" value="DUF4214"/>
    <property type="match status" value="1"/>
</dbReference>
<gene>
    <name evidence="3" type="ORF">SAMN04487779_100575</name>
</gene>
<dbReference type="Pfam" id="PF18588">
    <property type="entry name" value="WcbI"/>
    <property type="match status" value="1"/>
</dbReference>
<evidence type="ECO:0000313" key="4">
    <source>
        <dbReference type="Proteomes" id="UP000198925"/>
    </source>
</evidence>
<proteinExistence type="predicted"/>
<dbReference type="InterPro" id="IPR038255">
    <property type="entry name" value="PBS_linker_sf"/>
</dbReference>